<accession>A0A644ZA28</accession>
<sequence length="107" mass="11485">MDLQNQARIKEITEEIGGENIVVLLGAAEPDSASIAAETVTMGDPTYAGALAGVPLGLKVYHITESEIKEEIDPAVYEEQVAMMEMVLNIEGLASEVSKMRQEGSTF</sequence>
<dbReference type="GO" id="GO:0030699">
    <property type="term" value="F:glycine reductase activity"/>
    <property type="evidence" value="ECO:0007669"/>
    <property type="project" value="UniProtKB-EC"/>
</dbReference>
<dbReference type="NCBIfam" id="NF040748">
    <property type="entry name" value="reduct_selen_A"/>
    <property type="match status" value="1"/>
</dbReference>
<organism evidence="2">
    <name type="scientific">bioreactor metagenome</name>
    <dbReference type="NCBI Taxonomy" id="1076179"/>
    <lineage>
        <taxon>unclassified sequences</taxon>
        <taxon>metagenomes</taxon>
        <taxon>ecological metagenomes</taxon>
    </lineage>
</organism>
<dbReference type="Pfam" id="PF04723">
    <property type="entry name" value="GRDA"/>
    <property type="match status" value="1"/>
</dbReference>
<dbReference type="EC" id="1.21.4.2" evidence="2"/>
<gene>
    <name evidence="2" type="primary">grdA1_4</name>
    <name evidence="2" type="ORF">SDC9_84355</name>
</gene>
<protein>
    <submittedName>
        <fullName evidence="2">Glycine/sarcosine/betaine reductase complex component A1</fullName>
        <ecNumber evidence="2">1.21.4.2</ecNumber>
    </submittedName>
</protein>
<evidence type="ECO:0000313" key="2">
    <source>
        <dbReference type="EMBL" id="MPM37736.1"/>
    </source>
</evidence>
<dbReference type="EMBL" id="VSSQ01008047">
    <property type="protein sequence ID" value="MPM37736.1"/>
    <property type="molecule type" value="Genomic_DNA"/>
</dbReference>
<dbReference type="GO" id="GO:0030700">
    <property type="term" value="C:glycine reductase complex"/>
    <property type="evidence" value="ECO:0007669"/>
    <property type="project" value="InterPro"/>
</dbReference>
<name>A0A644ZA28_9ZZZZ</name>
<reference evidence="2" key="1">
    <citation type="submission" date="2019-08" db="EMBL/GenBank/DDBJ databases">
        <authorList>
            <person name="Kucharzyk K."/>
            <person name="Murdoch R.W."/>
            <person name="Higgins S."/>
            <person name="Loffler F."/>
        </authorList>
    </citation>
    <scope>NUCLEOTIDE SEQUENCE</scope>
</reference>
<keyword evidence="1 2" id="KW-0560">Oxidoreductase</keyword>
<dbReference type="AlphaFoldDB" id="A0A644ZA28"/>
<dbReference type="InterPro" id="IPR006812">
    <property type="entry name" value="GRDA"/>
</dbReference>
<proteinExistence type="predicted"/>
<evidence type="ECO:0000256" key="1">
    <source>
        <dbReference type="ARBA" id="ARBA00023002"/>
    </source>
</evidence>
<comment type="caution">
    <text evidence="2">The sequence shown here is derived from an EMBL/GenBank/DDBJ whole genome shotgun (WGS) entry which is preliminary data.</text>
</comment>
<dbReference type="PIRSF" id="PIRSF000181">
    <property type="entry name" value="Grc_selenoprot_A"/>
    <property type="match status" value="1"/>
</dbReference>